<evidence type="ECO:0000313" key="1">
    <source>
        <dbReference type="EMBL" id="KAF2473374.1"/>
    </source>
</evidence>
<accession>A0ACB6R220</accession>
<dbReference type="Proteomes" id="UP000799755">
    <property type="component" value="Unassembled WGS sequence"/>
</dbReference>
<name>A0ACB6R220_9PLEO</name>
<organism evidence="1 2">
    <name type="scientific">Lindgomyces ingoldianus</name>
    <dbReference type="NCBI Taxonomy" id="673940"/>
    <lineage>
        <taxon>Eukaryota</taxon>
        <taxon>Fungi</taxon>
        <taxon>Dikarya</taxon>
        <taxon>Ascomycota</taxon>
        <taxon>Pezizomycotina</taxon>
        <taxon>Dothideomycetes</taxon>
        <taxon>Pleosporomycetidae</taxon>
        <taxon>Pleosporales</taxon>
        <taxon>Lindgomycetaceae</taxon>
        <taxon>Lindgomyces</taxon>
    </lineage>
</organism>
<protein>
    <submittedName>
        <fullName evidence="1">Uncharacterized protein</fullName>
    </submittedName>
</protein>
<gene>
    <name evidence="1" type="ORF">BDR25DRAFT_392541</name>
</gene>
<evidence type="ECO:0000313" key="2">
    <source>
        <dbReference type="Proteomes" id="UP000799755"/>
    </source>
</evidence>
<dbReference type="EMBL" id="MU003500">
    <property type="protein sequence ID" value="KAF2473374.1"/>
    <property type="molecule type" value="Genomic_DNA"/>
</dbReference>
<keyword evidence="2" id="KW-1185">Reference proteome</keyword>
<proteinExistence type="predicted"/>
<comment type="caution">
    <text evidence="1">The sequence shown here is derived from an EMBL/GenBank/DDBJ whole genome shotgun (WGS) entry which is preliminary data.</text>
</comment>
<sequence length="818" mass="93742">MGITGLTRIYPRKFAPAFWNRRLYFHTRQLTDRTARPNFLLPLRYCEEISRQPRPCRVEGSIFKFDSRLTDPTPSYRRRAPSPPSERHPVPPKPENPQELDVLLSSPVNTMIRRTSSSKDDLLFSASCSREWVCLLDTEKKLSWYWISGCFIWHIYACGGEQFLNALPRNAEPNPDGSKNGTCLKAPQANSHHLGVFLSSHIATPSPRYSFSTSSHSHHVLEVRPYDYAFNALISSHDGLTIKTPSPLALIMPMTPSLKHAGGSPDRFTNTILEKEGSILLTISMTHDFARTRYDSLHFTSIWIILKDFQDGADENVSSYQWAAYDRATSLIFPPLWKKADLDGRARQRGGGSIIAPQDTTRQQHTTEKPNVEADNQPRYSTIYGSRKWQSASPQNAFSGTTFKLIGLLSFQHQQSAVQSHPARENKAQKYSSSAAEPHARYHRVYQQSEGEDFGSLSELISKSKFVHRHETSWRKQELKASHRHFRYHFNDYGFVERLSCPKGRCFPYRLRPQINFLIQQTLQQIPYLYNSLQDTPFVVDVLPWRMAWRLGCIPSYWRVRYFVQDVYEFKENSNKSKLLSFTLGILRDYVSQNLPASPFIIEGASDLSSGKEENRNAYTVMLKVIFNVNSEYVEPLRSSARNWAELDVSSEDNLEQNSDRFSLQQRPPPSFEPTWSDSSLGVLGLERRYMRFINRSKERAVPLSHKCHVKTILLLDSRNLVITQLNMSICYRFQSGGTAEILDDEELCKLRPMVGNGRDNVRLLFGDSFESRFSVVRLGFDISLDGRICLVCTTEQMSIGEADKTAFYPLLIMPNAS</sequence>
<reference evidence="1" key="1">
    <citation type="journal article" date="2020" name="Stud. Mycol.">
        <title>101 Dothideomycetes genomes: a test case for predicting lifestyles and emergence of pathogens.</title>
        <authorList>
            <person name="Haridas S."/>
            <person name="Albert R."/>
            <person name="Binder M."/>
            <person name="Bloem J."/>
            <person name="Labutti K."/>
            <person name="Salamov A."/>
            <person name="Andreopoulos B."/>
            <person name="Baker S."/>
            <person name="Barry K."/>
            <person name="Bills G."/>
            <person name="Bluhm B."/>
            <person name="Cannon C."/>
            <person name="Castanera R."/>
            <person name="Culley D."/>
            <person name="Daum C."/>
            <person name="Ezra D."/>
            <person name="Gonzalez J."/>
            <person name="Henrissat B."/>
            <person name="Kuo A."/>
            <person name="Liang C."/>
            <person name="Lipzen A."/>
            <person name="Lutzoni F."/>
            <person name="Magnuson J."/>
            <person name="Mondo S."/>
            <person name="Nolan M."/>
            <person name="Ohm R."/>
            <person name="Pangilinan J."/>
            <person name="Park H.-J."/>
            <person name="Ramirez L."/>
            <person name="Alfaro M."/>
            <person name="Sun H."/>
            <person name="Tritt A."/>
            <person name="Yoshinaga Y."/>
            <person name="Zwiers L.-H."/>
            <person name="Turgeon B."/>
            <person name="Goodwin S."/>
            <person name="Spatafora J."/>
            <person name="Crous P."/>
            <person name="Grigoriev I."/>
        </authorList>
    </citation>
    <scope>NUCLEOTIDE SEQUENCE</scope>
    <source>
        <strain evidence="1">ATCC 200398</strain>
    </source>
</reference>